<dbReference type="InterPro" id="IPR000415">
    <property type="entry name" value="Nitroreductase-like"/>
</dbReference>
<gene>
    <name evidence="2" type="ORF">CP970_30945</name>
</gene>
<accession>A0A5J6GGV1</accession>
<dbReference type="AlphaFoldDB" id="A0A5J6GGV1"/>
<proteinExistence type="predicted"/>
<protein>
    <recommendedName>
        <fullName evidence="1">Nitroreductase domain-containing protein</fullName>
    </recommendedName>
</protein>
<dbReference type="EMBL" id="CP023699">
    <property type="protein sequence ID" value="QEU94719.1"/>
    <property type="molecule type" value="Genomic_DNA"/>
</dbReference>
<dbReference type="KEGG" id="ska:CP970_30945"/>
<keyword evidence="3" id="KW-1185">Reference proteome</keyword>
<dbReference type="GO" id="GO:0016491">
    <property type="term" value="F:oxidoreductase activity"/>
    <property type="evidence" value="ECO:0007669"/>
    <property type="project" value="InterPro"/>
</dbReference>
<dbReference type="InterPro" id="IPR029479">
    <property type="entry name" value="Nitroreductase"/>
</dbReference>
<evidence type="ECO:0000313" key="2">
    <source>
        <dbReference type="EMBL" id="QEU94719.1"/>
    </source>
</evidence>
<dbReference type="Pfam" id="PF00881">
    <property type="entry name" value="Nitroreductase"/>
    <property type="match status" value="1"/>
</dbReference>
<dbReference type="Proteomes" id="UP000325529">
    <property type="component" value="Chromosome"/>
</dbReference>
<reference evidence="2 3" key="1">
    <citation type="submission" date="2017-09" db="EMBL/GenBank/DDBJ databases">
        <authorList>
            <person name="Lee N."/>
            <person name="Cho B.-K."/>
        </authorList>
    </citation>
    <scope>NUCLEOTIDE SEQUENCE [LARGE SCALE GENOMIC DNA]</scope>
    <source>
        <strain evidence="2 3">ATCC 12853</strain>
    </source>
</reference>
<name>A0A5J6GGV1_STRKN</name>
<sequence>MPPEVLASLFATATAPVRSDLPPAPSGGRDSVWIAGVVRGVPGVPTGAYLYERGAHALVATRGVDAARAVLYAAKSPMLADECRTATASLVVCGDPRGGIVAYGDRWYRMLNIAAGTAVQRVALAAAAAGLDSHVHCDFDLTGIADALALPAPLTPLVLVTVGRAAPDRTDPQLPLRGTITSERDSD</sequence>
<feature type="domain" description="Nitroreductase" evidence="1">
    <location>
        <begin position="2"/>
        <end position="164"/>
    </location>
</feature>
<dbReference type="SUPFAM" id="SSF55469">
    <property type="entry name" value="FMN-dependent nitroreductase-like"/>
    <property type="match status" value="1"/>
</dbReference>
<organism evidence="2 3">
    <name type="scientific">Streptomyces kanamyceticus</name>
    <dbReference type="NCBI Taxonomy" id="1967"/>
    <lineage>
        <taxon>Bacteria</taxon>
        <taxon>Bacillati</taxon>
        <taxon>Actinomycetota</taxon>
        <taxon>Actinomycetes</taxon>
        <taxon>Kitasatosporales</taxon>
        <taxon>Streptomycetaceae</taxon>
        <taxon>Streptomyces</taxon>
    </lineage>
</organism>
<evidence type="ECO:0000259" key="1">
    <source>
        <dbReference type="Pfam" id="PF00881"/>
    </source>
</evidence>
<evidence type="ECO:0000313" key="3">
    <source>
        <dbReference type="Proteomes" id="UP000325529"/>
    </source>
</evidence>
<dbReference type="Gene3D" id="3.40.109.10">
    <property type="entry name" value="NADH Oxidase"/>
    <property type="match status" value="1"/>
</dbReference>